<dbReference type="PANTHER" id="PTHR31531:SF2">
    <property type="entry name" value="E3 UBIQUITIN-PROTEIN LIGASE E3D"/>
    <property type="match status" value="1"/>
</dbReference>
<dbReference type="PANTHER" id="PTHR31531">
    <property type="entry name" value="E3 UBIQUITIN-PROTEIN LIGASE E3D FAMILY MEMBER"/>
    <property type="match status" value="1"/>
</dbReference>
<name>A5DDI0_PICGU</name>
<dbReference type="VEuPathDB" id="FungiDB:PGUG_01331"/>
<sequence>MYYTELLPRLNSLTVISDFSGDVKDIKGIRIDKNDLAISTEGSTLRIKLPIDGNHNVADMTISSLKYIDSCLRLSISFPGTKLSEHTQSFMDFNHSNVQKWSCSDLRRTPQNAEKQNIFHFGCAYCDKNIINSKDCSFFDMPSELWSEMMDFWHCHKPHDHGNHGEHQHTTNQYEELKPKQMDVIIGGFYFLVDKAGGLKVEADQVYCPSCDAELGVLDKSSKKVFKYNLKLNYDTVSEQFPRYLYVYNCVLDKINSSACRTFVIKSDSKSLFIWVLNIGLDISTETGVFKNALKLLYDVDHPEIEMPTEEIRVPGVVLDDCITRLQEINSQLPLGHRSAAVAGKNLFISFMASA</sequence>
<dbReference type="AlphaFoldDB" id="A5DDI0"/>
<dbReference type="EMBL" id="CH408156">
    <property type="protein sequence ID" value="EDK37233.2"/>
    <property type="molecule type" value="Genomic_DNA"/>
</dbReference>
<dbReference type="GO" id="GO:0061630">
    <property type="term" value="F:ubiquitin protein ligase activity"/>
    <property type="evidence" value="ECO:0007669"/>
    <property type="project" value="TreeGrafter"/>
</dbReference>
<proteinExistence type="predicted"/>
<dbReference type="GO" id="GO:0043161">
    <property type="term" value="P:proteasome-mediated ubiquitin-dependent protein catabolic process"/>
    <property type="evidence" value="ECO:0007669"/>
    <property type="project" value="TreeGrafter"/>
</dbReference>
<dbReference type="GO" id="GO:0051865">
    <property type="term" value="P:protein autoubiquitination"/>
    <property type="evidence" value="ECO:0007669"/>
    <property type="project" value="TreeGrafter"/>
</dbReference>
<evidence type="ECO:0008006" key="3">
    <source>
        <dbReference type="Google" id="ProtNLM"/>
    </source>
</evidence>
<dbReference type="GO" id="GO:0031624">
    <property type="term" value="F:ubiquitin conjugating enzyme binding"/>
    <property type="evidence" value="ECO:0007669"/>
    <property type="project" value="TreeGrafter"/>
</dbReference>
<dbReference type="GeneID" id="5128057"/>
<dbReference type="Pfam" id="PF09814">
    <property type="entry name" value="HECT_2"/>
    <property type="match status" value="1"/>
</dbReference>
<dbReference type="InParanoid" id="A5DDI0"/>
<reference evidence="1 2" key="1">
    <citation type="journal article" date="2009" name="Nature">
        <title>Evolution of pathogenicity and sexual reproduction in eight Candida genomes.</title>
        <authorList>
            <person name="Butler G."/>
            <person name="Rasmussen M.D."/>
            <person name="Lin M.F."/>
            <person name="Santos M.A."/>
            <person name="Sakthikumar S."/>
            <person name="Munro C.A."/>
            <person name="Rheinbay E."/>
            <person name="Grabherr M."/>
            <person name="Forche A."/>
            <person name="Reedy J.L."/>
            <person name="Agrafioti I."/>
            <person name="Arnaud M.B."/>
            <person name="Bates S."/>
            <person name="Brown A.J."/>
            <person name="Brunke S."/>
            <person name="Costanzo M.C."/>
            <person name="Fitzpatrick D.A."/>
            <person name="de Groot P.W."/>
            <person name="Harris D."/>
            <person name="Hoyer L.L."/>
            <person name="Hube B."/>
            <person name="Klis F.M."/>
            <person name="Kodira C."/>
            <person name="Lennard N."/>
            <person name="Logue M.E."/>
            <person name="Martin R."/>
            <person name="Neiman A.M."/>
            <person name="Nikolaou E."/>
            <person name="Quail M.A."/>
            <person name="Quinn J."/>
            <person name="Santos M.C."/>
            <person name="Schmitzberger F.F."/>
            <person name="Sherlock G."/>
            <person name="Shah P."/>
            <person name="Silverstein K.A."/>
            <person name="Skrzypek M.S."/>
            <person name="Soll D."/>
            <person name="Staggs R."/>
            <person name="Stansfield I."/>
            <person name="Stumpf M.P."/>
            <person name="Sudbery P.E."/>
            <person name="Srikantha T."/>
            <person name="Zeng Q."/>
            <person name="Berman J."/>
            <person name="Berriman M."/>
            <person name="Heitman J."/>
            <person name="Gow N.A."/>
            <person name="Lorenz M.C."/>
            <person name="Birren B.W."/>
            <person name="Kellis M."/>
            <person name="Cuomo C.A."/>
        </authorList>
    </citation>
    <scope>NUCLEOTIDE SEQUENCE [LARGE SCALE GENOMIC DNA]</scope>
    <source>
        <strain evidence="2">ATCC 6260 / CBS 566 / DSM 6381 / JCM 1539 / NBRC 10279 / NRRL Y-324</strain>
    </source>
</reference>
<protein>
    <recommendedName>
        <fullName evidence="3">E3 ubiquitin-protein ligase E3D</fullName>
    </recommendedName>
</protein>
<keyword evidence="2" id="KW-1185">Reference proteome</keyword>
<gene>
    <name evidence="1" type="ORF">PGUG_01331</name>
</gene>
<evidence type="ECO:0000313" key="1">
    <source>
        <dbReference type="EMBL" id="EDK37233.2"/>
    </source>
</evidence>
<evidence type="ECO:0000313" key="2">
    <source>
        <dbReference type="Proteomes" id="UP000001997"/>
    </source>
</evidence>
<dbReference type="GO" id="GO:0005829">
    <property type="term" value="C:cytosol"/>
    <property type="evidence" value="ECO:0007669"/>
    <property type="project" value="TreeGrafter"/>
</dbReference>
<dbReference type="STRING" id="294746.A5DDI0"/>
<dbReference type="OMA" id="CKASQAS"/>
<dbReference type="GO" id="GO:0030332">
    <property type="term" value="F:cyclin binding"/>
    <property type="evidence" value="ECO:0007669"/>
    <property type="project" value="TreeGrafter"/>
</dbReference>
<dbReference type="Proteomes" id="UP000001997">
    <property type="component" value="Unassembled WGS sequence"/>
</dbReference>
<dbReference type="GO" id="GO:0000151">
    <property type="term" value="C:ubiquitin ligase complex"/>
    <property type="evidence" value="ECO:0007669"/>
    <property type="project" value="TreeGrafter"/>
</dbReference>
<dbReference type="FunCoup" id="A5DDI0">
    <property type="interactions" value="44"/>
</dbReference>
<accession>A5DDI0</accession>
<organism evidence="1 2">
    <name type="scientific">Meyerozyma guilliermondii (strain ATCC 6260 / CBS 566 / DSM 6381 / JCM 1539 / NBRC 10279 / NRRL Y-324)</name>
    <name type="common">Yeast</name>
    <name type="synonym">Candida guilliermondii</name>
    <dbReference type="NCBI Taxonomy" id="294746"/>
    <lineage>
        <taxon>Eukaryota</taxon>
        <taxon>Fungi</taxon>
        <taxon>Dikarya</taxon>
        <taxon>Ascomycota</taxon>
        <taxon>Saccharomycotina</taxon>
        <taxon>Pichiomycetes</taxon>
        <taxon>Debaryomycetaceae</taxon>
        <taxon>Meyerozyma</taxon>
    </lineage>
</organism>
<dbReference type="HOGENOM" id="CLU_029122_0_0_1"/>
<dbReference type="GO" id="GO:0000209">
    <property type="term" value="P:protein polyubiquitination"/>
    <property type="evidence" value="ECO:0007669"/>
    <property type="project" value="TreeGrafter"/>
</dbReference>
<dbReference type="GO" id="GO:0005634">
    <property type="term" value="C:nucleus"/>
    <property type="evidence" value="ECO:0007669"/>
    <property type="project" value="TreeGrafter"/>
</dbReference>
<dbReference type="RefSeq" id="XP_001485660.2">
    <property type="nucleotide sequence ID" value="XM_001485610.1"/>
</dbReference>
<dbReference type="KEGG" id="pgu:PGUG_01331"/>
<dbReference type="InterPro" id="IPR019193">
    <property type="entry name" value="UBQ-conj_enz_E2-bd_prot"/>
</dbReference>
<dbReference type="OrthoDB" id="386949at2759"/>
<dbReference type="GO" id="GO:0006513">
    <property type="term" value="P:protein monoubiquitination"/>
    <property type="evidence" value="ECO:0007669"/>
    <property type="project" value="TreeGrafter"/>
</dbReference>
<dbReference type="eggNOG" id="KOG4784">
    <property type="taxonomic scope" value="Eukaryota"/>
</dbReference>